<accession>A0ACB9M7C6</accession>
<name>A0ACB9M7C6_9MYRT</name>
<evidence type="ECO:0000313" key="1">
    <source>
        <dbReference type="EMBL" id="KAI4320065.1"/>
    </source>
</evidence>
<dbReference type="Proteomes" id="UP001057402">
    <property type="component" value="Chromosome 10"/>
</dbReference>
<comment type="caution">
    <text evidence="1">The sequence shown here is derived from an EMBL/GenBank/DDBJ whole genome shotgun (WGS) entry which is preliminary data.</text>
</comment>
<evidence type="ECO:0000313" key="2">
    <source>
        <dbReference type="Proteomes" id="UP001057402"/>
    </source>
</evidence>
<proteinExistence type="predicted"/>
<organism evidence="1 2">
    <name type="scientific">Melastoma candidum</name>
    <dbReference type="NCBI Taxonomy" id="119954"/>
    <lineage>
        <taxon>Eukaryota</taxon>
        <taxon>Viridiplantae</taxon>
        <taxon>Streptophyta</taxon>
        <taxon>Embryophyta</taxon>
        <taxon>Tracheophyta</taxon>
        <taxon>Spermatophyta</taxon>
        <taxon>Magnoliopsida</taxon>
        <taxon>eudicotyledons</taxon>
        <taxon>Gunneridae</taxon>
        <taxon>Pentapetalae</taxon>
        <taxon>rosids</taxon>
        <taxon>malvids</taxon>
        <taxon>Myrtales</taxon>
        <taxon>Melastomataceae</taxon>
        <taxon>Melastomatoideae</taxon>
        <taxon>Melastomateae</taxon>
        <taxon>Melastoma</taxon>
    </lineage>
</organism>
<gene>
    <name evidence="1" type="ORF">MLD38_033584</name>
</gene>
<protein>
    <submittedName>
        <fullName evidence="1">Uncharacterized protein</fullName>
    </submittedName>
</protein>
<reference evidence="2" key="1">
    <citation type="journal article" date="2023" name="Front. Plant Sci.">
        <title>Chromosomal-level genome assembly of Melastoma candidum provides insights into trichome evolution.</title>
        <authorList>
            <person name="Zhong Y."/>
            <person name="Wu W."/>
            <person name="Sun C."/>
            <person name="Zou P."/>
            <person name="Liu Y."/>
            <person name="Dai S."/>
            <person name="Zhou R."/>
        </authorList>
    </citation>
    <scope>NUCLEOTIDE SEQUENCE [LARGE SCALE GENOMIC DNA]</scope>
</reference>
<sequence>MVLLSLRLNSGQSPLQFNCCSGLKRSRKSISRKHPTDTSKTKTKTKTLSFPPSTPTPIVPNPKQPPHSQLEALVSVVDDIESSVSSRIHVDLEVFASVLETCYRLGAIEQGIRIHRLIPKSVLKKNHGVSSKLLRLYSANGLVEDAQDLFDQMSTRDQSAFAWNSLISGYTELGMYEDAIALYFQMGEQDVQPDEYTFPRVLKACAGIGSIRIGEAVHRHAVRSGFVNNGFISNALVDMYSKCGDIARARRVFKTIQSKSIVSWNSLLTAYIRHGLLVDAVNAFKQMIADGFQPDSVGVSSILSGISSFETALQVHGWVVRVGLEWNLSVVNSLIAIYSNNGRLENAAWLFANMPEKDVVSWNAIINAHSKSHDALRYYEQMQRANVLPDCVTFVSLLSTCTHLGLVSDGERLFSTMVERFRIKPGMEHYACMVNLYGRAGMVDQAYSIITERMEMEAGSTAWGALLHACVLHKNVEIGEIAAEKLFDLEPENEHNFRLLIKIYESAGMLDDVERIRIMLIERGL</sequence>
<keyword evidence="2" id="KW-1185">Reference proteome</keyword>
<dbReference type="EMBL" id="CM042889">
    <property type="protein sequence ID" value="KAI4320065.1"/>
    <property type="molecule type" value="Genomic_DNA"/>
</dbReference>